<proteinExistence type="predicted"/>
<keyword evidence="2" id="KW-1185">Reference proteome</keyword>
<dbReference type="RefSeq" id="WP_108904653.1">
    <property type="nucleotide sequence ID" value="NZ_CP029187.1"/>
</dbReference>
<dbReference type="OrthoDB" id="1433458at2"/>
<dbReference type="PROSITE" id="PS51257">
    <property type="entry name" value="PROKAR_LIPOPROTEIN"/>
    <property type="match status" value="1"/>
</dbReference>
<reference evidence="1 2" key="1">
    <citation type="submission" date="2018-05" db="EMBL/GenBank/DDBJ databases">
        <title>Genome sequencing of Flavobacterium sp. HYN0049.</title>
        <authorList>
            <person name="Yi H."/>
            <person name="Baek C."/>
        </authorList>
    </citation>
    <scope>NUCLEOTIDE SEQUENCE [LARGE SCALE GENOMIC DNA]</scope>
    <source>
        <strain evidence="1 2">HYN0049</strain>
    </source>
</reference>
<accession>A0A2S1SKD7</accession>
<name>A0A2S1SKD7_9FLAO</name>
<protein>
    <submittedName>
        <fullName evidence="1">Uncharacterized protein</fullName>
    </submittedName>
</protein>
<gene>
    <name evidence="1" type="ORF">HYN49_13745</name>
</gene>
<dbReference type="EMBL" id="CP029187">
    <property type="protein sequence ID" value="AWI26880.1"/>
    <property type="molecule type" value="Genomic_DNA"/>
</dbReference>
<dbReference type="Proteomes" id="UP000244937">
    <property type="component" value="Chromosome"/>
</dbReference>
<dbReference type="KEGG" id="fpal:HYN49_13745"/>
<sequence length="239" mass="28033">MKLRILFFLFIIIIAGCGRKTIEKKDLCQFELQRVKKYNYKIYRICINSDFAFTEEIFKTLIFKNGEKFDANGGYELNGNIGEWISEDTLTIYRFDNKFEQPQDTIAKISFEKYGNLNFKIFNYGAINSSSLNEYTFESFELRNNKLHLHGIKRIAGPEMDTNIFLNLGNLKIQTKSDTITKLSYDRIETSMDFTYHNPDGSFTDNLPEIKILTTDFYPKKKTKLSSKNNLDRIFIDIK</sequence>
<dbReference type="AlphaFoldDB" id="A0A2S1SKD7"/>
<organism evidence="1 2">
    <name type="scientific">Flavobacterium pallidum</name>
    <dbReference type="NCBI Taxonomy" id="2172098"/>
    <lineage>
        <taxon>Bacteria</taxon>
        <taxon>Pseudomonadati</taxon>
        <taxon>Bacteroidota</taxon>
        <taxon>Flavobacteriia</taxon>
        <taxon>Flavobacteriales</taxon>
        <taxon>Flavobacteriaceae</taxon>
        <taxon>Flavobacterium</taxon>
    </lineage>
</organism>
<evidence type="ECO:0000313" key="2">
    <source>
        <dbReference type="Proteomes" id="UP000244937"/>
    </source>
</evidence>
<evidence type="ECO:0000313" key="1">
    <source>
        <dbReference type="EMBL" id="AWI26880.1"/>
    </source>
</evidence>